<feature type="transmembrane region" description="Helical" evidence="8">
    <location>
        <begin position="20"/>
        <end position="40"/>
    </location>
</feature>
<comment type="subcellular location">
    <subcellularLocation>
        <location evidence="1">Membrane</location>
        <topology evidence="1">Multi-pass membrane protein</topology>
    </subcellularLocation>
</comment>
<evidence type="ECO:0000256" key="5">
    <source>
        <dbReference type="ARBA" id="ARBA00022989"/>
    </source>
</evidence>
<keyword evidence="7" id="KW-0270">Exopolysaccharide synthesis</keyword>
<evidence type="ECO:0000256" key="3">
    <source>
        <dbReference type="ARBA" id="ARBA00022679"/>
    </source>
</evidence>
<dbReference type="NCBIfam" id="TIGR03025">
    <property type="entry name" value="EPS_sugtrans"/>
    <property type="match status" value="1"/>
</dbReference>
<proteinExistence type="inferred from homology"/>
<evidence type="ECO:0000313" key="11">
    <source>
        <dbReference type="Proteomes" id="UP001259572"/>
    </source>
</evidence>
<dbReference type="PANTHER" id="PTHR30576">
    <property type="entry name" value="COLANIC BIOSYNTHESIS UDP-GLUCOSE LIPID CARRIER TRANSFERASE"/>
    <property type="match status" value="1"/>
</dbReference>
<feature type="domain" description="Bacterial sugar transferase" evidence="9">
    <location>
        <begin position="259"/>
        <end position="447"/>
    </location>
</feature>
<dbReference type="InterPro" id="IPR003362">
    <property type="entry name" value="Bact_transf"/>
</dbReference>
<comment type="caution">
    <text evidence="10">The sequence shown here is derived from an EMBL/GenBank/DDBJ whole genome shotgun (WGS) entry which is preliminary data.</text>
</comment>
<keyword evidence="4 8" id="KW-0812">Transmembrane</keyword>
<evidence type="ECO:0000256" key="6">
    <source>
        <dbReference type="ARBA" id="ARBA00023136"/>
    </source>
</evidence>
<evidence type="ECO:0000256" key="1">
    <source>
        <dbReference type="ARBA" id="ARBA00004141"/>
    </source>
</evidence>
<accession>A0ABU3Q3M8</accession>
<evidence type="ECO:0000256" key="7">
    <source>
        <dbReference type="ARBA" id="ARBA00023169"/>
    </source>
</evidence>
<evidence type="ECO:0000259" key="9">
    <source>
        <dbReference type="Pfam" id="PF02397"/>
    </source>
</evidence>
<comment type="similarity">
    <text evidence="2">Belongs to the bacterial sugar transferase family.</text>
</comment>
<evidence type="ECO:0000256" key="8">
    <source>
        <dbReference type="SAM" id="Phobius"/>
    </source>
</evidence>
<feature type="transmembrane region" description="Helical" evidence="8">
    <location>
        <begin position="52"/>
        <end position="69"/>
    </location>
</feature>
<gene>
    <name evidence="10" type="ORF">RQX22_03505</name>
</gene>
<evidence type="ECO:0000256" key="4">
    <source>
        <dbReference type="ARBA" id="ARBA00022692"/>
    </source>
</evidence>
<feature type="transmembrane region" description="Helical" evidence="8">
    <location>
        <begin position="90"/>
        <end position="108"/>
    </location>
</feature>
<name>A0ABU3Q3M8_9SPHN</name>
<organism evidence="10 11">
    <name type="scientific">Sphingosinicella rhizophila</name>
    <dbReference type="NCBI Taxonomy" id="3050082"/>
    <lineage>
        <taxon>Bacteria</taxon>
        <taxon>Pseudomonadati</taxon>
        <taxon>Pseudomonadota</taxon>
        <taxon>Alphaproteobacteria</taxon>
        <taxon>Sphingomonadales</taxon>
        <taxon>Sphingosinicellaceae</taxon>
        <taxon>Sphingosinicella</taxon>
    </lineage>
</organism>
<dbReference type="EMBL" id="JAVUPU010000002">
    <property type="protein sequence ID" value="MDT9598014.1"/>
    <property type="molecule type" value="Genomic_DNA"/>
</dbReference>
<keyword evidence="5 8" id="KW-1133">Transmembrane helix</keyword>
<dbReference type="Pfam" id="PF02397">
    <property type="entry name" value="Bac_transf"/>
    <property type="match status" value="1"/>
</dbReference>
<keyword evidence="6 8" id="KW-0472">Membrane</keyword>
<dbReference type="PANTHER" id="PTHR30576:SF0">
    <property type="entry name" value="UNDECAPRENYL-PHOSPHATE N-ACETYLGALACTOSAMINYL 1-PHOSPHATE TRANSFERASE-RELATED"/>
    <property type="match status" value="1"/>
</dbReference>
<feature type="transmembrane region" description="Helical" evidence="8">
    <location>
        <begin position="114"/>
        <end position="134"/>
    </location>
</feature>
<feature type="transmembrane region" description="Helical" evidence="8">
    <location>
        <begin position="264"/>
        <end position="285"/>
    </location>
</feature>
<keyword evidence="11" id="KW-1185">Reference proteome</keyword>
<sequence>MRPLPANKARPTEALRLRLYGLLILVDTVAMAAAFALAGAIRFGSPQHTESIETFALLWPIYVCLALNGRAYSIDALENPRAGASRATQALVFAISAAVAMLFSLKVSTDFSRLVFGIGAVGALILVTAGRLAAGNAIGKRFGWTFRNELLFVDGTNALPSSGEDVTFADREGLQPSLDDPEMLDRIGRLLEHRDRVILACPPARRRAWAQMLKGANVDIEILAPELDQLGALALRQYGGRSTFLVACGPLGLRDRILKRGLDIAISSTALFLLAPLLMAIALAIRIESKGSVLFRQPRVGRGNRIFSMVKFRSMRAEATDTAGARSTGRDDDRVTRVGRFIRRTSLDEMPQLVNVLKGEMSIVGPRPHALASTAEDRFFWTIDARYWDRHAIKPGLTGLAQIRGFRGATASCSDLTNRLQSDLEYLVGWTIGRDITIIVKTLQVLMHRNAF</sequence>
<protein>
    <submittedName>
        <fullName evidence="10">Exopolysaccharide biosynthesis polyprenyl glycosylphosphotransferase</fullName>
    </submittedName>
</protein>
<reference evidence="10 11" key="1">
    <citation type="submission" date="2023-05" db="EMBL/GenBank/DDBJ databases">
        <authorList>
            <person name="Guo Y."/>
        </authorList>
    </citation>
    <scope>NUCLEOTIDE SEQUENCE [LARGE SCALE GENOMIC DNA]</scope>
    <source>
        <strain evidence="10 11">GR2756</strain>
    </source>
</reference>
<keyword evidence="3" id="KW-0808">Transferase</keyword>
<evidence type="ECO:0000256" key="2">
    <source>
        <dbReference type="ARBA" id="ARBA00006464"/>
    </source>
</evidence>
<dbReference type="Proteomes" id="UP001259572">
    <property type="component" value="Unassembled WGS sequence"/>
</dbReference>
<dbReference type="InterPro" id="IPR017475">
    <property type="entry name" value="EPS_sugar_tfrase"/>
</dbReference>
<evidence type="ECO:0000313" key="10">
    <source>
        <dbReference type="EMBL" id="MDT9598014.1"/>
    </source>
</evidence>
<dbReference type="RefSeq" id="WP_315723719.1">
    <property type="nucleotide sequence ID" value="NZ_JAVUPU010000002.1"/>
</dbReference>